<dbReference type="Pfam" id="PF14111">
    <property type="entry name" value="DUF4283"/>
    <property type="match status" value="1"/>
</dbReference>
<reference evidence="4" key="1">
    <citation type="submission" date="2021-03" db="EMBL/GenBank/DDBJ databases">
        <authorList>
            <person name="Li Z."/>
            <person name="Yang C."/>
        </authorList>
    </citation>
    <scope>NUCLEOTIDE SEQUENCE</scope>
    <source>
        <strain evidence="4">Dzin_1.0</strain>
        <tissue evidence="4">Leaf</tissue>
    </source>
</reference>
<dbReference type="AlphaFoldDB" id="A0A9D5HMB5"/>
<dbReference type="InterPro" id="IPR040256">
    <property type="entry name" value="At4g02000-like"/>
</dbReference>
<dbReference type="PANTHER" id="PTHR31286">
    <property type="entry name" value="GLYCINE-RICH CELL WALL STRUCTURAL PROTEIN 1.8-LIKE"/>
    <property type="match status" value="1"/>
</dbReference>
<gene>
    <name evidence="4" type="ORF">J5N97_010219</name>
</gene>
<dbReference type="InterPro" id="IPR025836">
    <property type="entry name" value="Zn_knuckle_CX2CX4HX4C"/>
</dbReference>
<evidence type="ECO:0000313" key="5">
    <source>
        <dbReference type="Proteomes" id="UP001085076"/>
    </source>
</evidence>
<feature type="compositionally biased region" description="Low complexity" evidence="2">
    <location>
        <begin position="260"/>
        <end position="270"/>
    </location>
</feature>
<keyword evidence="1" id="KW-0862">Zinc</keyword>
<dbReference type="GO" id="GO:0008270">
    <property type="term" value="F:zinc ion binding"/>
    <property type="evidence" value="ECO:0007669"/>
    <property type="project" value="UniProtKB-KW"/>
</dbReference>
<feature type="region of interest" description="Disordered" evidence="2">
    <location>
        <begin position="192"/>
        <end position="283"/>
    </location>
</feature>
<evidence type="ECO:0000259" key="3">
    <source>
        <dbReference type="PROSITE" id="PS50158"/>
    </source>
</evidence>
<accession>A0A9D5HMB5</accession>
<evidence type="ECO:0000313" key="4">
    <source>
        <dbReference type="EMBL" id="KAJ0981964.1"/>
    </source>
</evidence>
<comment type="caution">
    <text evidence="4">The sequence shown here is derived from an EMBL/GenBank/DDBJ whole genome shotgun (WGS) entry which is preliminary data.</text>
</comment>
<evidence type="ECO:0000256" key="1">
    <source>
        <dbReference type="PROSITE-ProRule" id="PRU00047"/>
    </source>
</evidence>
<dbReference type="PROSITE" id="PS50158">
    <property type="entry name" value="ZF_CCHC"/>
    <property type="match status" value="1"/>
</dbReference>
<dbReference type="InterPro" id="IPR025558">
    <property type="entry name" value="DUF4283"/>
</dbReference>
<dbReference type="OrthoDB" id="1939300at2759"/>
<dbReference type="EMBL" id="JAGGNH010000002">
    <property type="protein sequence ID" value="KAJ0981964.1"/>
    <property type="molecule type" value="Genomic_DNA"/>
</dbReference>
<dbReference type="Pfam" id="PF14392">
    <property type="entry name" value="zf-CCHC_4"/>
    <property type="match status" value="1"/>
</dbReference>
<dbReference type="Proteomes" id="UP001085076">
    <property type="component" value="Miscellaneous, Linkage group lg02"/>
</dbReference>
<keyword evidence="1" id="KW-0479">Metal-binding</keyword>
<proteinExistence type="predicted"/>
<dbReference type="InterPro" id="IPR001878">
    <property type="entry name" value="Znf_CCHC"/>
</dbReference>
<feature type="domain" description="CCHC-type" evidence="3">
    <location>
        <begin position="171"/>
        <end position="186"/>
    </location>
</feature>
<evidence type="ECO:0000256" key="2">
    <source>
        <dbReference type="SAM" id="MobiDB-lite"/>
    </source>
</evidence>
<protein>
    <recommendedName>
        <fullName evidence="3">CCHC-type domain-containing protein</fullName>
    </recommendedName>
</protein>
<reference evidence="4" key="2">
    <citation type="journal article" date="2022" name="Hortic Res">
        <title>The genome of Dioscorea zingiberensis sheds light on the biosynthesis, origin and evolution of the medicinally important diosgenin saponins.</title>
        <authorList>
            <person name="Li Y."/>
            <person name="Tan C."/>
            <person name="Li Z."/>
            <person name="Guo J."/>
            <person name="Li S."/>
            <person name="Chen X."/>
            <person name="Wang C."/>
            <person name="Dai X."/>
            <person name="Yang H."/>
            <person name="Song W."/>
            <person name="Hou L."/>
            <person name="Xu J."/>
            <person name="Tong Z."/>
            <person name="Xu A."/>
            <person name="Yuan X."/>
            <person name="Wang W."/>
            <person name="Yang Q."/>
            <person name="Chen L."/>
            <person name="Sun Z."/>
            <person name="Wang K."/>
            <person name="Pan B."/>
            <person name="Chen J."/>
            <person name="Bao Y."/>
            <person name="Liu F."/>
            <person name="Qi X."/>
            <person name="Gang D.R."/>
            <person name="Wen J."/>
            <person name="Li J."/>
        </authorList>
    </citation>
    <scope>NUCLEOTIDE SEQUENCE</scope>
    <source>
        <strain evidence="4">Dzin_1.0</strain>
    </source>
</reference>
<organism evidence="4 5">
    <name type="scientific">Dioscorea zingiberensis</name>
    <dbReference type="NCBI Taxonomy" id="325984"/>
    <lineage>
        <taxon>Eukaryota</taxon>
        <taxon>Viridiplantae</taxon>
        <taxon>Streptophyta</taxon>
        <taxon>Embryophyta</taxon>
        <taxon>Tracheophyta</taxon>
        <taxon>Spermatophyta</taxon>
        <taxon>Magnoliopsida</taxon>
        <taxon>Liliopsida</taxon>
        <taxon>Dioscoreales</taxon>
        <taxon>Dioscoreaceae</taxon>
        <taxon>Dioscorea</taxon>
    </lineage>
</organism>
<name>A0A9D5HMB5_9LILI</name>
<keyword evidence="5" id="KW-1185">Reference proteome</keyword>
<dbReference type="PANTHER" id="PTHR31286:SF180">
    <property type="entry name" value="OS10G0362600 PROTEIN"/>
    <property type="match status" value="1"/>
</dbReference>
<sequence length="283" mass="31854">MQTVVYGKFLGRAPPLGIVREALSRFWADLGEFTVADMPNGFFLIRCGTTEMTEVILTEGPWSINGMVLHLIRWRAHFQPSLEKLSTAIRWVRFLNLPTEYWEPEPLDSVAASIGRVIKIDDTTCIQDRAKYARVCLEIDLTRPLERGVWVNTGRSKCFVPILYEKLPVFCYNCGIVGHGAINCTKGVSGSRLEETGTGQQVSNPKGKEKVAEEAGTSARNTGPQEERMQDQPMEEASIRDPNFGGWMTVQGNPYRRRPVVPGGVPHNNPSQRSRAYIKHRRH</sequence>
<keyword evidence="1" id="KW-0863">Zinc-finger</keyword>
<dbReference type="GO" id="GO:0003676">
    <property type="term" value="F:nucleic acid binding"/>
    <property type="evidence" value="ECO:0007669"/>
    <property type="project" value="InterPro"/>
</dbReference>